<keyword evidence="1" id="KW-0677">Repeat</keyword>
<dbReference type="EMBL" id="JAKROA010000005">
    <property type="protein sequence ID" value="KAL5106871.1"/>
    <property type="molecule type" value="Genomic_DNA"/>
</dbReference>
<dbReference type="Pfam" id="PF00076">
    <property type="entry name" value="RRM_1"/>
    <property type="match status" value="1"/>
</dbReference>
<feature type="domain" description="RRM" evidence="4">
    <location>
        <begin position="4"/>
        <end position="77"/>
    </location>
</feature>
<comment type="caution">
    <text evidence="5">The sequence shown here is derived from an EMBL/GenBank/DDBJ whole genome shotgun (WGS) entry which is preliminary data.</text>
</comment>
<keyword evidence="6" id="KW-1185">Reference proteome</keyword>
<name>A0ABR4QBD8_9CEST</name>
<dbReference type="PANTHER" id="PTHR13976">
    <property type="entry name" value="HETEROGENEOUS NUCLEAR RIBONUCLEOPROTEIN-RELATED"/>
    <property type="match status" value="1"/>
</dbReference>
<dbReference type="CDD" id="cd12510">
    <property type="entry name" value="RRM1_RBM12_like"/>
    <property type="match status" value="1"/>
</dbReference>
<protein>
    <submittedName>
        <fullName evidence="5">RNA-binding protein 12</fullName>
    </submittedName>
</protein>
<accession>A0ABR4QBD8</accession>
<dbReference type="Proteomes" id="UP001651158">
    <property type="component" value="Unassembled WGS sequence"/>
</dbReference>
<dbReference type="InterPro" id="IPR000504">
    <property type="entry name" value="RRM_dom"/>
</dbReference>
<evidence type="ECO:0000313" key="6">
    <source>
        <dbReference type="Proteomes" id="UP001651158"/>
    </source>
</evidence>
<dbReference type="SUPFAM" id="SSF54928">
    <property type="entry name" value="RNA-binding domain, RBD"/>
    <property type="match status" value="1"/>
</dbReference>
<evidence type="ECO:0000256" key="2">
    <source>
        <dbReference type="ARBA" id="ARBA00022884"/>
    </source>
</evidence>
<evidence type="ECO:0000313" key="5">
    <source>
        <dbReference type="EMBL" id="KAL5106871.1"/>
    </source>
</evidence>
<dbReference type="InterPro" id="IPR012677">
    <property type="entry name" value="Nucleotide-bd_a/b_plait_sf"/>
</dbReference>
<evidence type="ECO:0000256" key="1">
    <source>
        <dbReference type="ARBA" id="ARBA00022737"/>
    </source>
</evidence>
<keyword evidence="2 3" id="KW-0694">RNA-binding</keyword>
<organism evidence="5 6">
    <name type="scientific">Taenia crassiceps</name>
    <dbReference type="NCBI Taxonomy" id="6207"/>
    <lineage>
        <taxon>Eukaryota</taxon>
        <taxon>Metazoa</taxon>
        <taxon>Spiralia</taxon>
        <taxon>Lophotrochozoa</taxon>
        <taxon>Platyhelminthes</taxon>
        <taxon>Cestoda</taxon>
        <taxon>Eucestoda</taxon>
        <taxon>Cyclophyllidea</taxon>
        <taxon>Taeniidae</taxon>
        <taxon>Taenia</taxon>
    </lineage>
</organism>
<dbReference type="InterPro" id="IPR035979">
    <property type="entry name" value="RBD_domain_sf"/>
</dbReference>
<dbReference type="PROSITE" id="PS50102">
    <property type="entry name" value="RRM"/>
    <property type="match status" value="1"/>
</dbReference>
<reference evidence="5 6" key="1">
    <citation type="journal article" date="2022" name="Front. Cell. Infect. Microbiol.">
        <title>The Genomes of Two Strains of Taenia crassiceps the Animal Model for the Study of Human Cysticercosis.</title>
        <authorList>
            <person name="Bobes R.J."/>
            <person name="Estrada K."/>
            <person name="Rios-Valencia D.G."/>
            <person name="Calderon-Gallegos A."/>
            <person name="de la Torre P."/>
            <person name="Carrero J.C."/>
            <person name="Sanchez-Flores A."/>
            <person name="Laclette J.P."/>
        </authorList>
    </citation>
    <scope>NUCLEOTIDE SEQUENCE [LARGE SCALE GENOMIC DNA]</scope>
    <source>
        <strain evidence="5">WFUcys</strain>
    </source>
</reference>
<dbReference type="SMART" id="SM00360">
    <property type="entry name" value="RRM"/>
    <property type="match status" value="1"/>
</dbReference>
<sequence length="125" mass="13608">MTSVIIRLQNLPMTANASNIRRFFGGLNIPEGGVHIVGGEKGDAFIAFATDEDARKAMLLDHQYINSAQIRLFLSSKAEMQSVIDTARCSVIMASQQTPAVQETAARLPDQYNPSPYTILAPPQS</sequence>
<evidence type="ECO:0000256" key="3">
    <source>
        <dbReference type="PROSITE-ProRule" id="PRU00176"/>
    </source>
</evidence>
<dbReference type="Gene3D" id="3.30.70.330">
    <property type="match status" value="1"/>
</dbReference>
<proteinExistence type="predicted"/>
<evidence type="ECO:0000259" key="4">
    <source>
        <dbReference type="PROSITE" id="PS50102"/>
    </source>
</evidence>
<dbReference type="InterPro" id="IPR050666">
    <property type="entry name" value="ESRP"/>
</dbReference>
<gene>
    <name evidence="5" type="ORF">TcWFU_005593</name>
</gene>